<name>A0AAW4VUN6_9FIRM</name>
<dbReference type="GeneID" id="98659714"/>
<dbReference type="EMBL" id="JAJEPX010000012">
    <property type="protein sequence ID" value="MCC2176622.1"/>
    <property type="molecule type" value="Genomic_DNA"/>
</dbReference>
<evidence type="ECO:0000313" key="3">
    <source>
        <dbReference type="EMBL" id="MCC2176622.1"/>
    </source>
</evidence>
<feature type="domain" description="Barstar (barnase inhibitor)" evidence="2">
    <location>
        <begin position="1"/>
        <end position="79"/>
    </location>
</feature>
<comment type="caution">
    <text evidence="3">The sequence shown here is derived from an EMBL/GenBank/DDBJ whole genome shotgun (WGS) entry which is preliminary data.</text>
</comment>
<dbReference type="Proteomes" id="UP001298753">
    <property type="component" value="Unassembled WGS sequence"/>
</dbReference>
<dbReference type="Pfam" id="PF01337">
    <property type="entry name" value="Barstar"/>
    <property type="match status" value="1"/>
</dbReference>
<dbReference type="InterPro" id="IPR000468">
    <property type="entry name" value="Barstar"/>
</dbReference>
<evidence type="ECO:0000313" key="4">
    <source>
        <dbReference type="Proteomes" id="UP001298753"/>
    </source>
</evidence>
<dbReference type="InterPro" id="IPR035905">
    <property type="entry name" value="Barstar-like_sf"/>
</dbReference>
<dbReference type="SUPFAM" id="SSF52038">
    <property type="entry name" value="Barstar-related"/>
    <property type="match status" value="1"/>
</dbReference>
<keyword evidence="4" id="KW-1185">Reference proteome</keyword>
<evidence type="ECO:0000256" key="1">
    <source>
        <dbReference type="ARBA" id="ARBA00006845"/>
    </source>
</evidence>
<gene>
    <name evidence="3" type="ORF">LKD22_05715</name>
</gene>
<reference evidence="3 4" key="1">
    <citation type="submission" date="2021-10" db="EMBL/GenBank/DDBJ databases">
        <title>Anaerobic single-cell dispensing facilitates the cultivation of human gut bacteria.</title>
        <authorList>
            <person name="Afrizal A."/>
        </authorList>
    </citation>
    <scope>NUCLEOTIDE SEQUENCE [LARGE SCALE GENOMIC DNA]</scope>
    <source>
        <strain evidence="3 4">CLA-AA-H270</strain>
    </source>
</reference>
<comment type="similarity">
    <text evidence="1">Belongs to the barstar family.</text>
</comment>
<organism evidence="3 4">
    <name type="scientific">Agathobaculum butyriciproducens</name>
    <dbReference type="NCBI Taxonomy" id="1628085"/>
    <lineage>
        <taxon>Bacteria</taxon>
        <taxon>Bacillati</taxon>
        <taxon>Bacillota</taxon>
        <taxon>Clostridia</taxon>
        <taxon>Eubacteriales</taxon>
        <taxon>Butyricicoccaceae</taxon>
        <taxon>Agathobaculum</taxon>
    </lineage>
</organism>
<evidence type="ECO:0000259" key="2">
    <source>
        <dbReference type="Pfam" id="PF01337"/>
    </source>
</evidence>
<proteinExistence type="inferred from homology"/>
<sequence length="88" mass="9798">MKELLLDAETLYTREQLHDVLAKVCGFPADYGRNLDALYDLLTAYPAARLTLRHPEMLVAHLGNYGELVLRVLADAAAENPAFTLNVQ</sequence>
<dbReference type="RefSeq" id="WP_158580273.1">
    <property type="nucleotide sequence ID" value="NZ_DBEZDI010000141.1"/>
</dbReference>
<protein>
    <submittedName>
        <fullName evidence="3">Barstar family protein</fullName>
    </submittedName>
</protein>
<dbReference type="Gene3D" id="3.30.370.10">
    <property type="entry name" value="Barstar-like"/>
    <property type="match status" value="1"/>
</dbReference>
<accession>A0AAW4VUN6</accession>
<dbReference type="AlphaFoldDB" id="A0AAW4VUN6"/>